<dbReference type="Gene3D" id="1.10.1200.10">
    <property type="entry name" value="ACP-like"/>
    <property type="match status" value="1"/>
</dbReference>
<dbReference type="GO" id="GO:0043041">
    <property type="term" value="P:amino acid activation for nonribosomal peptide biosynthetic process"/>
    <property type="evidence" value="ECO:0007669"/>
    <property type="project" value="TreeGrafter"/>
</dbReference>
<evidence type="ECO:0000313" key="3">
    <source>
        <dbReference type="Proteomes" id="UP001497525"/>
    </source>
</evidence>
<dbReference type="InterPro" id="IPR000873">
    <property type="entry name" value="AMP-dep_synth/lig_dom"/>
</dbReference>
<dbReference type="InterPro" id="IPR036736">
    <property type="entry name" value="ACP-like_sf"/>
</dbReference>
<dbReference type="InterPro" id="IPR045851">
    <property type="entry name" value="AMP-bd_C_sf"/>
</dbReference>
<dbReference type="Gene3D" id="3.40.50.12780">
    <property type="entry name" value="N-terminal domain of ligase-like"/>
    <property type="match status" value="1"/>
</dbReference>
<dbReference type="SUPFAM" id="SSF56801">
    <property type="entry name" value="Acetyl-CoA synthetase-like"/>
    <property type="match status" value="1"/>
</dbReference>
<sequence>MTNGGDNELLYRIFENVLVSEGMDARNSIAVWHVPDPRRLRVSSKPLLTLPPHCDPMDLNGKTNCTYDENIISVTFHELNARANRLASKLATVVSEIIDTRKFDQTTGPDKKFKNDEITQEQANTIVVLLMPPGIDRIIAQIGCMKLHLAYTLVDRQLSTGRIVQKMEKIRPVLIVISRDYFDGLFLTSAKHSNCFSQQAQGITKGNHRNDGALFFSGKLELLRNALKNNNTQIFEDLLDCRWSTTNGKHLKEATTDSPIQIGDDSDYQQVKRIFPHVLDPVVIVLLTSGSTKNGRKIVRLRNHQLYNRLMWQRESNAQLAEDGQWGCNNSRIPDMKNEISLASTACMFVDAFTEMFSALFSGIPIVVPGGSNCASEVCVSDVQILSRLLSKFRITRLTTVPIQLNTWLKQICLISPKERIKDFSTLETVVVSGDVLLPQLAHDFFQIFSEHSIRLLNFYGTTEVAGDVTAAVFHNESEVRQFTKTIDLSGRDGNVLKGTSFLTVGRPISNCAIYVVKKCLCQNCSGSLGTNGTNKEACETMSTQEINSHINQLAVIGNLQYTIDWQSLGYRICDKGSVGEVVIAGVPVYNCRRKWITNQQISGGGVKRRVPTTVSDDLSLVNFPGDLGFVCPDDNLLYICGRSDELIKINAVGFLAGNVDHLIDGIKKWCVQRPSEMSRTELKLSNVIQTVTLPIRHPVNESQQVVCFYVVDRDRNFTESGIALQLNNKLQTMSTTLEGEPLPYNYQLSSAVQLSSIMANYLPVYIKPVFFQVNYIPVMPTSGKTDKQRLRTFYEDTVNACYRLNAQKNNNGTARITPVESENCDDNVDHFRKTNSPLDMQQEARRVLARVLGLDVVYGGSSIQRPRDDEDFYILGGNSLMAVLALENLRQLGYKVSLETFYHTGNIGKILRSLVAPKREVCNPSLKHTDECEEEDVNWLMNFHSHCISSDQDTTIVVCECRDIHEGNNDMGLSTVYEDIVEVLVDSFSKKDTVSKALLLDRKDIEVAARTYVSASMIEPGIILAAAEVKNMDSPSGFPSGKIFGALVAIPSVNVPQLPMDKKLNLLERYFSFASAPDAQLSPSEPSPCSDLSVIMVGISPSVQPTQALIQRNLLEVLAMLEAKLLQIAKRKGFSRVETLNTSEITKEVCANLGYEIIKSTRMQSFSETESIDLDPKYYEHHGYHMVRYLDSGSDVCYCNC</sequence>
<dbReference type="Proteomes" id="UP001497525">
    <property type="component" value="Unassembled WGS sequence"/>
</dbReference>
<dbReference type="Gene3D" id="3.40.630.30">
    <property type="match status" value="1"/>
</dbReference>
<accession>A0AAV2TB44</accession>
<dbReference type="Pfam" id="PF00501">
    <property type="entry name" value="AMP-binding"/>
    <property type="match status" value="1"/>
</dbReference>
<comment type="caution">
    <text evidence="2">The sequence shown here is derived from an EMBL/GenBank/DDBJ whole genome shotgun (WGS) entry which is preliminary data.</text>
</comment>
<evidence type="ECO:0000313" key="2">
    <source>
        <dbReference type="EMBL" id="CAL5133620.1"/>
    </source>
</evidence>
<gene>
    <name evidence="2" type="ORF">CDAUBV1_LOCUS6882</name>
</gene>
<proteinExistence type="predicted"/>
<dbReference type="InterPro" id="IPR042099">
    <property type="entry name" value="ANL_N_sf"/>
</dbReference>
<protein>
    <recommendedName>
        <fullName evidence="1">AMP-dependent synthetase/ligase domain-containing protein</fullName>
    </recommendedName>
</protein>
<feature type="domain" description="AMP-dependent synthetase/ligase" evidence="1">
    <location>
        <begin position="124"/>
        <end position="518"/>
    </location>
</feature>
<dbReference type="PANTHER" id="PTHR44394">
    <property type="entry name" value="BETA-ALANINE-ACTIVATING ENZYME"/>
    <property type="match status" value="1"/>
</dbReference>
<organism evidence="2 3">
    <name type="scientific">Calicophoron daubneyi</name>
    <name type="common">Rumen fluke</name>
    <name type="synonym">Paramphistomum daubneyi</name>
    <dbReference type="NCBI Taxonomy" id="300641"/>
    <lineage>
        <taxon>Eukaryota</taxon>
        <taxon>Metazoa</taxon>
        <taxon>Spiralia</taxon>
        <taxon>Lophotrochozoa</taxon>
        <taxon>Platyhelminthes</taxon>
        <taxon>Trematoda</taxon>
        <taxon>Digenea</taxon>
        <taxon>Plagiorchiida</taxon>
        <taxon>Pronocephalata</taxon>
        <taxon>Paramphistomoidea</taxon>
        <taxon>Paramphistomidae</taxon>
        <taxon>Calicophoron</taxon>
    </lineage>
</organism>
<dbReference type="AlphaFoldDB" id="A0AAV2TB44"/>
<dbReference type="EMBL" id="CAXLJL010000156">
    <property type="protein sequence ID" value="CAL5133620.1"/>
    <property type="molecule type" value="Genomic_DNA"/>
</dbReference>
<reference evidence="2" key="1">
    <citation type="submission" date="2024-06" db="EMBL/GenBank/DDBJ databases">
        <authorList>
            <person name="Liu X."/>
            <person name="Lenzi L."/>
            <person name="Haldenby T S."/>
            <person name="Uol C."/>
        </authorList>
    </citation>
    <scope>NUCLEOTIDE SEQUENCE</scope>
</reference>
<dbReference type="PANTHER" id="PTHR44394:SF1">
    <property type="entry name" value="BETA-ALANINE-ACTIVATING ENZYME"/>
    <property type="match status" value="1"/>
</dbReference>
<dbReference type="Gene3D" id="3.30.300.30">
    <property type="match status" value="1"/>
</dbReference>
<name>A0AAV2TB44_CALDB</name>
<dbReference type="InterPro" id="IPR052091">
    <property type="entry name" value="Beta-ala_Activ/Resist"/>
</dbReference>
<evidence type="ECO:0000259" key="1">
    <source>
        <dbReference type="Pfam" id="PF00501"/>
    </source>
</evidence>